<reference evidence="2" key="2">
    <citation type="submission" date="2015-01" db="EMBL/GenBank/DDBJ databases">
        <title>Evolutionary Origins and Diversification of the Mycorrhizal Mutualists.</title>
        <authorList>
            <consortium name="DOE Joint Genome Institute"/>
            <consortium name="Mycorrhizal Genomics Consortium"/>
            <person name="Kohler A."/>
            <person name="Kuo A."/>
            <person name="Nagy L.G."/>
            <person name="Floudas D."/>
            <person name="Copeland A."/>
            <person name="Barry K.W."/>
            <person name="Cichocki N."/>
            <person name="Veneault-Fourrey C."/>
            <person name="LaButti K."/>
            <person name="Lindquist E.A."/>
            <person name="Lipzen A."/>
            <person name="Lundell T."/>
            <person name="Morin E."/>
            <person name="Murat C."/>
            <person name="Riley R."/>
            <person name="Ohm R."/>
            <person name="Sun H."/>
            <person name="Tunlid A."/>
            <person name="Henrissat B."/>
            <person name="Grigoriev I.V."/>
            <person name="Hibbett D.S."/>
            <person name="Martin F."/>
        </authorList>
    </citation>
    <scope>NUCLEOTIDE SEQUENCE [LARGE SCALE GENOMIC DNA]</scope>
    <source>
        <strain evidence="2">F 1598</strain>
    </source>
</reference>
<evidence type="ECO:0000313" key="2">
    <source>
        <dbReference type="Proteomes" id="UP000054166"/>
    </source>
</evidence>
<name>A0A0C3BLI5_PILCF</name>
<organism evidence="1 2">
    <name type="scientific">Piloderma croceum (strain F 1598)</name>
    <dbReference type="NCBI Taxonomy" id="765440"/>
    <lineage>
        <taxon>Eukaryota</taxon>
        <taxon>Fungi</taxon>
        <taxon>Dikarya</taxon>
        <taxon>Basidiomycota</taxon>
        <taxon>Agaricomycotina</taxon>
        <taxon>Agaricomycetes</taxon>
        <taxon>Agaricomycetidae</taxon>
        <taxon>Atheliales</taxon>
        <taxon>Atheliaceae</taxon>
        <taxon>Piloderma</taxon>
    </lineage>
</organism>
<dbReference type="HOGENOM" id="CLU_2050505_0_0_1"/>
<evidence type="ECO:0000313" key="1">
    <source>
        <dbReference type="EMBL" id="KIM78167.1"/>
    </source>
</evidence>
<dbReference type="AlphaFoldDB" id="A0A0C3BLI5"/>
<dbReference type="Proteomes" id="UP000054166">
    <property type="component" value="Unassembled WGS sequence"/>
</dbReference>
<dbReference type="InParanoid" id="A0A0C3BLI5"/>
<reference evidence="1 2" key="1">
    <citation type="submission" date="2014-04" db="EMBL/GenBank/DDBJ databases">
        <authorList>
            <consortium name="DOE Joint Genome Institute"/>
            <person name="Kuo A."/>
            <person name="Tarkka M."/>
            <person name="Buscot F."/>
            <person name="Kohler A."/>
            <person name="Nagy L.G."/>
            <person name="Floudas D."/>
            <person name="Copeland A."/>
            <person name="Barry K.W."/>
            <person name="Cichocki N."/>
            <person name="Veneault-Fourrey C."/>
            <person name="LaButti K."/>
            <person name="Lindquist E.A."/>
            <person name="Lipzen A."/>
            <person name="Lundell T."/>
            <person name="Morin E."/>
            <person name="Murat C."/>
            <person name="Sun H."/>
            <person name="Tunlid A."/>
            <person name="Henrissat B."/>
            <person name="Grigoriev I.V."/>
            <person name="Hibbett D.S."/>
            <person name="Martin F."/>
            <person name="Nordberg H.P."/>
            <person name="Cantor M.N."/>
            <person name="Hua S.X."/>
        </authorList>
    </citation>
    <scope>NUCLEOTIDE SEQUENCE [LARGE SCALE GENOMIC DNA]</scope>
    <source>
        <strain evidence="1 2">F 1598</strain>
    </source>
</reference>
<proteinExistence type="predicted"/>
<sequence length="120" mass="13071">MLAFPLITSKPFLCARTGHVRGCCPSVPAISSKRQRRFMLINRRTVVEIIILLKTARRAVHSGGGREGPIIVRLKESMLSERLTEGRGSIVMAGTGERDISAKQGNLETEVGVEKVVVCA</sequence>
<dbReference type="EMBL" id="KN833018">
    <property type="protein sequence ID" value="KIM78167.1"/>
    <property type="molecule type" value="Genomic_DNA"/>
</dbReference>
<accession>A0A0C3BLI5</accession>
<protein>
    <submittedName>
        <fullName evidence="1">Uncharacterized protein</fullName>
    </submittedName>
</protein>
<gene>
    <name evidence="1" type="ORF">PILCRDRAFT_597692</name>
</gene>
<keyword evidence="2" id="KW-1185">Reference proteome</keyword>